<dbReference type="Gene3D" id="3.40.50.1820">
    <property type="entry name" value="alpha/beta hydrolase"/>
    <property type="match status" value="1"/>
</dbReference>
<gene>
    <name evidence="2" type="ORF">METZ01_LOCUS382846</name>
</gene>
<accession>A0A382U7J7</accession>
<dbReference type="InterPro" id="IPR050261">
    <property type="entry name" value="FrsA_esterase"/>
</dbReference>
<evidence type="ECO:0000313" key="2">
    <source>
        <dbReference type="EMBL" id="SVD29992.1"/>
    </source>
</evidence>
<proteinExistence type="predicted"/>
<reference evidence="2" key="1">
    <citation type="submission" date="2018-05" db="EMBL/GenBank/DDBJ databases">
        <authorList>
            <person name="Lanie J.A."/>
            <person name="Ng W.-L."/>
            <person name="Kazmierczak K.M."/>
            <person name="Andrzejewski T.M."/>
            <person name="Davidsen T.M."/>
            <person name="Wayne K.J."/>
            <person name="Tettelin H."/>
            <person name="Glass J.I."/>
            <person name="Rusch D."/>
            <person name="Podicherti R."/>
            <person name="Tsui H.-C.T."/>
            <person name="Winkler M.E."/>
        </authorList>
    </citation>
    <scope>NUCLEOTIDE SEQUENCE</scope>
</reference>
<sequence>MIQSCKIVAIRDGYTGVRGKILMVSREKLSIDSGGIPLDAALFTPQGRSANPGLVICHGMPAGKSVQGQSENEQVDGLTYPEVAEWCAWEGFATMIFNFRGTGDSGGNFHHLGWALDLQAVISVMSKRVEVDGDRIILFGSSLGAAVAIYVAAINQDVAGLVSFASPASMVRRSNPIEALERLRLMGLIREQEFPQSVDDWAKEGEQISPLKWIDRISPRPMFLLHGDSDDVVPLENVYSLYRKAGEPKEMRVLEGVGHRFRSENTA</sequence>
<dbReference type="EMBL" id="UINC01141949">
    <property type="protein sequence ID" value="SVD29992.1"/>
    <property type="molecule type" value="Genomic_DNA"/>
</dbReference>
<dbReference type="Pfam" id="PF00326">
    <property type="entry name" value="Peptidase_S9"/>
    <property type="match status" value="1"/>
</dbReference>
<dbReference type="GO" id="GO:0008236">
    <property type="term" value="F:serine-type peptidase activity"/>
    <property type="evidence" value="ECO:0007669"/>
    <property type="project" value="InterPro"/>
</dbReference>
<feature type="non-terminal residue" evidence="2">
    <location>
        <position position="267"/>
    </location>
</feature>
<name>A0A382U7J7_9ZZZZ</name>
<dbReference type="InterPro" id="IPR001375">
    <property type="entry name" value="Peptidase_S9_cat"/>
</dbReference>
<evidence type="ECO:0000259" key="1">
    <source>
        <dbReference type="Pfam" id="PF00326"/>
    </source>
</evidence>
<dbReference type="PANTHER" id="PTHR22946">
    <property type="entry name" value="DIENELACTONE HYDROLASE DOMAIN-CONTAINING PROTEIN-RELATED"/>
    <property type="match status" value="1"/>
</dbReference>
<dbReference type="InterPro" id="IPR029058">
    <property type="entry name" value="AB_hydrolase_fold"/>
</dbReference>
<dbReference type="AlphaFoldDB" id="A0A382U7J7"/>
<feature type="domain" description="Peptidase S9 prolyl oligopeptidase catalytic" evidence="1">
    <location>
        <begin position="84"/>
        <end position="265"/>
    </location>
</feature>
<dbReference type="GO" id="GO:0006508">
    <property type="term" value="P:proteolysis"/>
    <property type="evidence" value="ECO:0007669"/>
    <property type="project" value="InterPro"/>
</dbReference>
<organism evidence="2">
    <name type="scientific">marine metagenome</name>
    <dbReference type="NCBI Taxonomy" id="408172"/>
    <lineage>
        <taxon>unclassified sequences</taxon>
        <taxon>metagenomes</taxon>
        <taxon>ecological metagenomes</taxon>
    </lineage>
</organism>
<protein>
    <recommendedName>
        <fullName evidence="1">Peptidase S9 prolyl oligopeptidase catalytic domain-containing protein</fullName>
    </recommendedName>
</protein>
<dbReference type="SUPFAM" id="SSF53474">
    <property type="entry name" value="alpha/beta-Hydrolases"/>
    <property type="match status" value="1"/>
</dbReference>